<reference evidence="2 3" key="1">
    <citation type="submission" date="2020-01" db="EMBL/GenBank/DDBJ databases">
        <title>Paenibacillus sp. nov., isolated from tomato rhizosphere.</title>
        <authorList>
            <person name="Weon H.-Y."/>
            <person name="Lee S.A."/>
        </authorList>
    </citation>
    <scope>NUCLEOTIDE SEQUENCE [LARGE SCALE GENOMIC DNA]</scope>
    <source>
        <strain evidence="2 3">12200R-189</strain>
    </source>
</reference>
<keyword evidence="1" id="KW-1133">Transmembrane helix</keyword>
<proteinExistence type="predicted"/>
<dbReference type="EMBL" id="CP048209">
    <property type="protein sequence ID" value="QHT58836.1"/>
    <property type="molecule type" value="Genomic_DNA"/>
</dbReference>
<accession>A0A6C0FNW1</accession>
<dbReference type="RefSeq" id="WP_162354906.1">
    <property type="nucleotide sequence ID" value="NZ_CP048209.1"/>
</dbReference>
<feature type="transmembrane region" description="Helical" evidence="1">
    <location>
        <begin position="117"/>
        <end position="138"/>
    </location>
</feature>
<feature type="transmembrane region" description="Helical" evidence="1">
    <location>
        <begin position="150"/>
        <end position="171"/>
    </location>
</feature>
<keyword evidence="1" id="KW-0472">Membrane</keyword>
<dbReference type="Proteomes" id="UP000476064">
    <property type="component" value="Chromosome"/>
</dbReference>
<evidence type="ECO:0000256" key="1">
    <source>
        <dbReference type="SAM" id="Phobius"/>
    </source>
</evidence>
<dbReference type="AlphaFoldDB" id="A0A6C0FNW1"/>
<feature type="transmembrane region" description="Helical" evidence="1">
    <location>
        <begin position="183"/>
        <end position="206"/>
    </location>
</feature>
<organism evidence="2 3">
    <name type="scientific">Paenibacillus lycopersici</name>
    <dbReference type="NCBI Taxonomy" id="2704462"/>
    <lineage>
        <taxon>Bacteria</taxon>
        <taxon>Bacillati</taxon>
        <taxon>Bacillota</taxon>
        <taxon>Bacilli</taxon>
        <taxon>Bacillales</taxon>
        <taxon>Paenibacillaceae</taxon>
        <taxon>Paenibacillus</taxon>
    </lineage>
</organism>
<feature type="transmembrane region" description="Helical" evidence="1">
    <location>
        <begin position="49"/>
        <end position="79"/>
    </location>
</feature>
<keyword evidence="1" id="KW-0812">Transmembrane</keyword>
<dbReference type="Pfam" id="PF10067">
    <property type="entry name" value="DUF2306"/>
    <property type="match status" value="1"/>
</dbReference>
<sequence>MPKTKLPYLLLLLVAALFIGYALYANVISDPKAAGFLSHKNNPARLVDLPVWLSVMRVHLGFACLAMISGLVNFSPWVLRRYRRFHKGNGYAYLVSVLAVSVTSGYMAPYATGGKPASIAFNMLNILWPAFTVLAIISIRRKRVMAHRRWMVRSYAFCFTNMSTHLLAYVLREWMGLSYEAGYTAAIYGTIALLLLLAELVMRLFFRDPVKPDLLP</sequence>
<evidence type="ECO:0000313" key="3">
    <source>
        <dbReference type="Proteomes" id="UP000476064"/>
    </source>
</evidence>
<name>A0A6C0FNW1_9BACL</name>
<dbReference type="InterPro" id="IPR018750">
    <property type="entry name" value="DUF2306_membrane"/>
</dbReference>
<feature type="transmembrane region" description="Helical" evidence="1">
    <location>
        <begin position="91"/>
        <end position="111"/>
    </location>
</feature>
<evidence type="ECO:0000313" key="2">
    <source>
        <dbReference type="EMBL" id="QHT58836.1"/>
    </source>
</evidence>
<protein>
    <submittedName>
        <fullName evidence="2">DUF2306 domain-containing protein</fullName>
    </submittedName>
</protein>
<gene>
    <name evidence="2" type="ORF">GXP70_01795</name>
</gene>
<keyword evidence="3" id="KW-1185">Reference proteome</keyword>
<dbReference type="KEGG" id="plyc:GXP70_01795"/>